<dbReference type="InterPro" id="IPR050111">
    <property type="entry name" value="C-type_lectin/snaclec_domain"/>
</dbReference>
<name>K1RHW6_MAGGI</name>
<dbReference type="CDD" id="cd00037">
    <property type="entry name" value="CLECT"/>
    <property type="match status" value="2"/>
</dbReference>
<proteinExistence type="predicted"/>
<accession>K1RHW6</accession>
<evidence type="ECO:0000313" key="2">
    <source>
        <dbReference type="EMBL" id="EKC41100.1"/>
    </source>
</evidence>
<dbReference type="PROSITE" id="PS00615">
    <property type="entry name" value="C_TYPE_LECTIN_1"/>
    <property type="match status" value="1"/>
</dbReference>
<dbReference type="EMBL" id="JH817540">
    <property type="protein sequence ID" value="EKC41100.1"/>
    <property type="molecule type" value="Genomic_DNA"/>
</dbReference>
<reference evidence="2" key="1">
    <citation type="journal article" date="2012" name="Nature">
        <title>The oyster genome reveals stress adaptation and complexity of shell formation.</title>
        <authorList>
            <person name="Zhang G."/>
            <person name="Fang X."/>
            <person name="Guo X."/>
            <person name="Li L."/>
            <person name="Luo R."/>
            <person name="Xu F."/>
            <person name="Yang P."/>
            <person name="Zhang L."/>
            <person name="Wang X."/>
            <person name="Qi H."/>
            <person name="Xiong Z."/>
            <person name="Que H."/>
            <person name="Xie Y."/>
            <person name="Holland P.W."/>
            <person name="Paps J."/>
            <person name="Zhu Y."/>
            <person name="Wu F."/>
            <person name="Chen Y."/>
            <person name="Wang J."/>
            <person name="Peng C."/>
            <person name="Meng J."/>
            <person name="Yang L."/>
            <person name="Liu J."/>
            <person name="Wen B."/>
            <person name="Zhang N."/>
            <person name="Huang Z."/>
            <person name="Zhu Q."/>
            <person name="Feng Y."/>
            <person name="Mount A."/>
            <person name="Hedgecock D."/>
            <person name="Xu Z."/>
            <person name="Liu Y."/>
            <person name="Domazet-Loso T."/>
            <person name="Du Y."/>
            <person name="Sun X."/>
            <person name="Zhang S."/>
            <person name="Liu B."/>
            <person name="Cheng P."/>
            <person name="Jiang X."/>
            <person name="Li J."/>
            <person name="Fan D."/>
            <person name="Wang W."/>
            <person name="Fu W."/>
            <person name="Wang T."/>
            <person name="Wang B."/>
            <person name="Zhang J."/>
            <person name="Peng Z."/>
            <person name="Li Y."/>
            <person name="Li N."/>
            <person name="Wang J."/>
            <person name="Chen M."/>
            <person name="He Y."/>
            <person name="Tan F."/>
            <person name="Song X."/>
            <person name="Zheng Q."/>
            <person name="Huang R."/>
            <person name="Yang H."/>
            <person name="Du X."/>
            <person name="Chen L."/>
            <person name="Yang M."/>
            <person name="Gaffney P.M."/>
            <person name="Wang S."/>
            <person name="Luo L."/>
            <person name="She Z."/>
            <person name="Ming Y."/>
            <person name="Huang W."/>
            <person name="Zhang S."/>
            <person name="Huang B."/>
            <person name="Zhang Y."/>
            <person name="Qu T."/>
            <person name="Ni P."/>
            <person name="Miao G."/>
            <person name="Wang J."/>
            <person name="Wang Q."/>
            <person name="Steinberg C.E."/>
            <person name="Wang H."/>
            <person name="Li N."/>
            <person name="Qian L."/>
            <person name="Zhang G."/>
            <person name="Li Y."/>
            <person name="Yang H."/>
            <person name="Liu X."/>
            <person name="Wang J."/>
            <person name="Yin Y."/>
            <person name="Wang J."/>
        </authorList>
    </citation>
    <scope>NUCLEOTIDE SEQUENCE [LARGE SCALE GENOMIC DNA]</scope>
    <source>
        <strain evidence="2">05x7-T-G4-1.051#20</strain>
    </source>
</reference>
<protein>
    <submittedName>
        <fullName evidence="2">Aggrecan core protein</fullName>
    </submittedName>
</protein>
<dbReference type="Gene3D" id="3.10.100.10">
    <property type="entry name" value="Mannose-Binding Protein A, subunit A"/>
    <property type="match status" value="2"/>
</dbReference>
<dbReference type="AlphaFoldDB" id="K1RHW6"/>
<dbReference type="PANTHER" id="PTHR22803">
    <property type="entry name" value="MANNOSE, PHOSPHOLIPASE, LECTIN RECEPTOR RELATED"/>
    <property type="match status" value="1"/>
</dbReference>
<sequence length="223" mass="25925">MMLNAVTYQIKCYQDHEENVTKNQYCFIKSSFNWKNAKEKCQSLRSHLLEINTEAEQIWLNDKVYGDTWWTGGVRDENGTDWVWNNSSSKMVFKNWDTAQPNNYAGEDCVLIICFGRTKEACLHLLMDNLAAGHPVHLIEKCSTISKFINSYGGLWWTGAIKDRNKNIWVWDHSDTEMVFTNWDPDGSQPNGESTENCVLTKYGLWHDFPCQQTFNIICERGE</sequence>
<dbReference type="InterPro" id="IPR001304">
    <property type="entry name" value="C-type_lectin-like"/>
</dbReference>
<dbReference type="InterPro" id="IPR018378">
    <property type="entry name" value="C-type_lectin_CS"/>
</dbReference>
<dbReference type="Pfam" id="PF00059">
    <property type="entry name" value="Lectin_C"/>
    <property type="match status" value="2"/>
</dbReference>
<dbReference type="HOGENOM" id="CLU_1373418_0_0_1"/>
<dbReference type="SUPFAM" id="SSF56436">
    <property type="entry name" value="C-type lectin-like"/>
    <property type="match status" value="2"/>
</dbReference>
<organism evidence="2">
    <name type="scientific">Magallana gigas</name>
    <name type="common">Pacific oyster</name>
    <name type="synonym">Crassostrea gigas</name>
    <dbReference type="NCBI Taxonomy" id="29159"/>
    <lineage>
        <taxon>Eukaryota</taxon>
        <taxon>Metazoa</taxon>
        <taxon>Spiralia</taxon>
        <taxon>Lophotrochozoa</taxon>
        <taxon>Mollusca</taxon>
        <taxon>Bivalvia</taxon>
        <taxon>Autobranchia</taxon>
        <taxon>Pteriomorphia</taxon>
        <taxon>Ostreida</taxon>
        <taxon>Ostreoidea</taxon>
        <taxon>Ostreidae</taxon>
        <taxon>Magallana</taxon>
    </lineage>
</organism>
<evidence type="ECO:0000259" key="1">
    <source>
        <dbReference type="PROSITE" id="PS50041"/>
    </source>
</evidence>
<feature type="domain" description="C-type lectin" evidence="1">
    <location>
        <begin position="25"/>
        <end position="112"/>
    </location>
</feature>
<dbReference type="InterPro" id="IPR016186">
    <property type="entry name" value="C-type_lectin-like/link_sf"/>
</dbReference>
<dbReference type="InParanoid" id="K1RHW6"/>
<dbReference type="SMART" id="SM00034">
    <property type="entry name" value="CLECT"/>
    <property type="match status" value="1"/>
</dbReference>
<dbReference type="InterPro" id="IPR016187">
    <property type="entry name" value="CTDL_fold"/>
</dbReference>
<feature type="domain" description="C-type lectin" evidence="1">
    <location>
        <begin position="105"/>
        <end position="220"/>
    </location>
</feature>
<gene>
    <name evidence="2" type="ORF">CGI_10026560</name>
</gene>
<dbReference type="PROSITE" id="PS50041">
    <property type="entry name" value="C_TYPE_LECTIN_2"/>
    <property type="match status" value="2"/>
</dbReference>